<dbReference type="SUPFAM" id="SSF53335">
    <property type="entry name" value="S-adenosyl-L-methionine-dependent methyltransferases"/>
    <property type="match status" value="1"/>
</dbReference>
<sequence>MMLDLFADGEMKIAFDTMHNEEEKDIQICGISFRVQQFKGSMEIQEKGMMIGSTIWNSSVVLSQYLQAGAPGASHEFGPEGLRGRSVIELGSGCAGLVGLTMAALGCERVVLTDKEEVLPMLRQNVEIFLEAARQQGQSILPEGCAALTGKVEVLEVDWSDVDKLSQLAGGEGYDIVCGADITYGTSIHAALLDSMCAVAAPDSKIIMAEDLRSPEAHRAFRSRFGALGLFSVRIVGPPKQLSQTNVLTLYWQSQAEAIARRKQLANGRGWMQLEQEKEKLKEAAAPTKKKNPAIQ</sequence>
<dbReference type="AlphaFoldDB" id="L1IVK2"/>
<evidence type="ECO:0000313" key="4">
    <source>
        <dbReference type="Proteomes" id="UP000011087"/>
    </source>
</evidence>
<dbReference type="KEGG" id="gtt:GUITHDRAFT_113743"/>
<dbReference type="PANTHER" id="PTHR14614">
    <property type="entry name" value="HEPATOCELLULAR CARCINOMA-ASSOCIATED ANTIGEN"/>
    <property type="match status" value="1"/>
</dbReference>
<feature type="region of interest" description="Disordered" evidence="1">
    <location>
        <begin position="277"/>
        <end position="296"/>
    </location>
</feature>
<dbReference type="GeneID" id="17296968"/>
<dbReference type="PaxDb" id="55529-EKX40266"/>
<reference evidence="4" key="2">
    <citation type="submission" date="2012-11" db="EMBL/GenBank/DDBJ databases">
        <authorList>
            <person name="Kuo A."/>
            <person name="Curtis B.A."/>
            <person name="Tanifuji G."/>
            <person name="Burki F."/>
            <person name="Gruber A."/>
            <person name="Irimia M."/>
            <person name="Maruyama S."/>
            <person name="Arias M.C."/>
            <person name="Ball S.G."/>
            <person name="Gile G.H."/>
            <person name="Hirakawa Y."/>
            <person name="Hopkins J.F."/>
            <person name="Rensing S.A."/>
            <person name="Schmutz J."/>
            <person name="Symeonidi A."/>
            <person name="Elias M."/>
            <person name="Eveleigh R.J."/>
            <person name="Herman E.K."/>
            <person name="Klute M.J."/>
            <person name="Nakayama T."/>
            <person name="Obornik M."/>
            <person name="Reyes-Prieto A."/>
            <person name="Armbrust E.V."/>
            <person name="Aves S.J."/>
            <person name="Beiko R.G."/>
            <person name="Coutinho P."/>
            <person name="Dacks J.B."/>
            <person name="Durnford D.G."/>
            <person name="Fast N.M."/>
            <person name="Green B.R."/>
            <person name="Grisdale C."/>
            <person name="Hempe F."/>
            <person name="Henrissat B."/>
            <person name="Hoppner M.P."/>
            <person name="Ishida K.-I."/>
            <person name="Kim E."/>
            <person name="Koreny L."/>
            <person name="Kroth P.G."/>
            <person name="Liu Y."/>
            <person name="Malik S.-B."/>
            <person name="Maier U.G."/>
            <person name="McRose D."/>
            <person name="Mock T."/>
            <person name="Neilson J.A."/>
            <person name="Onodera N.T."/>
            <person name="Poole A.M."/>
            <person name="Pritham E.J."/>
            <person name="Richards T.A."/>
            <person name="Rocap G."/>
            <person name="Roy S.W."/>
            <person name="Sarai C."/>
            <person name="Schaack S."/>
            <person name="Shirato S."/>
            <person name="Slamovits C.H."/>
            <person name="Spencer D.F."/>
            <person name="Suzuki S."/>
            <person name="Worden A.Z."/>
            <person name="Zauner S."/>
            <person name="Barry K."/>
            <person name="Bell C."/>
            <person name="Bharti A.K."/>
            <person name="Crow J.A."/>
            <person name="Grimwood J."/>
            <person name="Kramer R."/>
            <person name="Lindquist E."/>
            <person name="Lucas S."/>
            <person name="Salamov A."/>
            <person name="McFadden G.I."/>
            <person name="Lane C.E."/>
            <person name="Keeling P.J."/>
            <person name="Gray M.W."/>
            <person name="Grigoriev I.V."/>
            <person name="Archibald J.M."/>
        </authorList>
    </citation>
    <scope>NUCLEOTIDE SEQUENCE</scope>
    <source>
        <strain evidence="4">CCMP2712</strain>
    </source>
</reference>
<name>L1IVK2_GUITC</name>
<dbReference type="Gene3D" id="3.40.50.150">
    <property type="entry name" value="Vaccinia Virus protein VP39"/>
    <property type="match status" value="1"/>
</dbReference>
<dbReference type="EnsemblProtists" id="EKX40266">
    <property type="protein sequence ID" value="EKX40266"/>
    <property type="gene ID" value="GUITHDRAFT_113743"/>
</dbReference>
<protein>
    <submittedName>
        <fullName evidence="2 3">Uncharacterized protein</fullName>
    </submittedName>
</protein>
<dbReference type="EMBL" id="JH993033">
    <property type="protein sequence ID" value="EKX40266.1"/>
    <property type="molecule type" value="Genomic_DNA"/>
</dbReference>
<reference evidence="3" key="3">
    <citation type="submission" date="2015-06" db="UniProtKB">
        <authorList>
            <consortium name="EnsemblProtists"/>
        </authorList>
    </citation>
    <scope>IDENTIFICATION</scope>
</reference>
<dbReference type="Pfam" id="PF10294">
    <property type="entry name" value="Methyltransf_16"/>
    <property type="match status" value="1"/>
</dbReference>
<evidence type="ECO:0000313" key="2">
    <source>
        <dbReference type="EMBL" id="EKX40266.1"/>
    </source>
</evidence>
<dbReference type="HOGENOM" id="CLU_790724_0_0_1"/>
<proteinExistence type="predicted"/>
<dbReference type="eggNOG" id="KOG2793">
    <property type="taxonomic scope" value="Eukaryota"/>
</dbReference>
<dbReference type="OMA" id="FAIKCER"/>
<dbReference type="PANTHER" id="PTHR14614:SF98">
    <property type="entry name" value="S-ADENOSYL-L-METHIONINE-DEPENDENT METHYLTRANSFERASES SUPERFAMILY PROTEIN"/>
    <property type="match status" value="1"/>
</dbReference>
<reference evidence="2 4" key="1">
    <citation type="journal article" date="2012" name="Nature">
        <title>Algal genomes reveal evolutionary mosaicism and the fate of nucleomorphs.</title>
        <authorList>
            <consortium name="DOE Joint Genome Institute"/>
            <person name="Curtis B.A."/>
            <person name="Tanifuji G."/>
            <person name="Burki F."/>
            <person name="Gruber A."/>
            <person name="Irimia M."/>
            <person name="Maruyama S."/>
            <person name="Arias M.C."/>
            <person name="Ball S.G."/>
            <person name="Gile G.H."/>
            <person name="Hirakawa Y."/>
            <person name="Hopkins J.F."/>
            <person name="Kuo A."/>
            <person name="Rensing S.A."/>
            <person name="Schmutz J."/>
            <person name="Symeonidi A."/>
            <person name="Elias M."/>
            <person name="Eveleigh R.J."/>
            <person name="Herman E.K."/>
            <person name="Klute M.J."/>
            <person name="Nakayama T."/>
            <person name="Obornik M."/>
            <person name="Reyes-Prieto A."/>
            <person name="Armbrust E.V."/>
            <person name="Aves S.J."/>
            <person name="Beiko R.G."/>
            <person name="Coutinho P."/>
            <person name="Dacks J.B."/>
            <person name="Durnford D.G."/>
            <person name="Fast N.M."/>
            <person name="Green B.R."/>
            <person name="Grisdale C.J."/>
            <person name="Hempel F."/>
            <person name="Henrissat B."/>
            <person name="Hoppner M.P."/>
            <person name="Ishida K."/>
            <person name="Kim E."/>
            <person name="Koreny L."/>
            <person name="Kroth P.G."/>
            <person name="Liu Y."/>
            <person name="Malik S.B."/>
            <person name="Maier U.G."/>
            <person name="McRose D."/>
            <person name="Mock T."/>
            <person name="Neilson J.A."/>
            <person name="Onodera N.T."/>
            <person name="Poole A.M."/>
            <person name="Pritham E.J."/>
            <person name="Richards T.A."/>
            <person name="Rocap G."/>
            <person name="Roy S.W."/>
            <person name="Sarai C."/>
            <person name="Schaack S."/>
            <person name="Shirato S."/>
            <person name="Slamovits C.H."/>
            <person name="Spencer D.F."/>
            <person name="Suzuki S."/>
            <person name="Worden A.Z."/>
            <person name="Zauner S."/>
            <person name="Barry K."/>
            <person name="Bell C."/>
            <person name="Bharti A.K."/>
            <person name="Crow J.A."/>
            <person name="Grimwood J."/>
            <person name="Kramer R."/>
            <person name="Lindquist E."/>
            <person name="Lucas S."/>
            <person name="Salamov A."/>
            <person name="McFadden G.I."/>
            <person name="Lane C.E."/>
            <person name="Keeling P.J."/>
            <person name="Gray M.W."/>
            <person name="Grigoriev I.V."/>
            <person name="Archibald J.M."/>
        </authorList>
    </citation>
    <scope>NUCLEOTIDE SEQUENCE</scope>
    <source>
        <strain evidence="2 4">CCMP2712</strain>
    </source>
</reference>
<dbReference type="Proteomes" id="UP000011087">
    <property type="component" value="Unassembled WGS sequence"/>
</dbReference>
<dbReference type="InterPro" id="IPR029063">
    <property type="entry name" value="SAM-dependent_MTases_sf"/>
</dbReference>
<evidence type="ECO:0000256" key="1">
    <source>
        <dbReference type="SAM" id="MobiDB-lite"/>
    </source>
</evidence>
<keyword evidence="4" id="KW-1185">Reference proteome</keyword>
<evidence type="ECO:0000313" key="3">
    <source>
        <dbReference type="EnsemblProtists" id="EKX40266"/>
    </source>
</evidence>
<dbReference type="RefSeq" id="XP_005827246.1">
    <property type="nucleotide sequence ID" value="XM_005827189.1"/>
</dbReference>
<gene>
    <name evidence="2" type="ORF">GUITHDRAFT_113743</name>
</gene>
<organism evidence="2">
    <name type="scientific">Guillardia theta (strain CCMP2712)</name>
    <name type="common">Cryptophyte</name>
    <dbReference type="NCBI Taxonomy" id="905079"/>
    <lineage>
        <taxon>Eukaryota</taxon>
        <taxon>Cryptophyceae</taxon>
        <taxon>Pyrenomonadales</taxon>
        <taxon>Geminigeraceae</taxon>
        <taxon>Guillardia</taxon>
    </lineage>
</organism>
<dbReference type="InterPro" id="IPR019410">
    <property type="entry name" value="Methyltransf_16"/>
</dbReference>
<accession>L1IVK2</accession>
<dbReference type="OrthoDB" id="413520at2759"/>